<proteinExistence type="predicted"/>
<dbReference type="EMBL" id="VJMJ01000071">
    <property type="protein sequence ID" value="KAF0738670.1"/>
    <property type="molecule type" value="Genomic_DNA"/>
</dbReference>
<accession>A0A6G0XEK2</accession>
<dbReference type="PANTHER" id="PTHR47260">
    <property type="entry name" value="UPF0644 PROTEIN PB2B4.06"/>
    <property type="match status" value="1"/>
</dbReference>
<dbReference type="SUPFAM" id="SSF54637">
    <property type="entry name" value="Thioesterase/thiol ester dehydrase-isomerase"/>
    <property type="match status" value="1"/>
</dbReference>
<dbReference type="Proteomes" id="UP000481153">
    <property type="component" value="Unassembled WGS sequence"/>
</dbReference>
<dbReference type="AlphaFoldDB" id="A0A6G0XEK2"/>
<dbReference type="VEuPathDB" id="FungiDB:AeMF1_014564"/>
<dbReference type="CDD" id="cd03443">
    <property type="entry name" value="PaaI_thioesterase"/>
    <property type="match status" value="1"/>
</dbReference>
<comment type="caution">
    <text evidence="1">The sequence shown here is derived from an EMBL/GenBank/DDBJ whole genome shotgun (WGS) entry which is preliminary data.</text>
</comment>
<reference evidence="1 2" key="1">
    <citation type="submission" date="2019-07" db="EMBL/GenBank/DDBJ databases">
        <title>Genomics analysis of Aphanomyces spp. identifies a new class of oomycete effector associated with host adaptation.</title>
        <authorList>
            <person name="Gaulin E."/>
        </authorList>
    </citation>
    <scope>NUCLEOTIDE SEQUENCE [LARGE SCALE GENOMIC DNA]</scope>
    <source>
        <strain evidence="1 2">ATCC 201684</strain>
    </source>
</reference>
<organism evidence="1 2">
    <name type="scientific">Aphanomyces euteiches</name>
    <dbReference type="NCBI Taxonomy" id="100861"/>
    <lineage>
        <taxon>Eukaryota</taxon>
        <taxon>Sar</taxon>
        <taxon>Stramenopiles</taxon>
        <taxon>Oomycota</taxon>
        <taxon>Saprolegniomycetes</taxon>
        <taxon>Saprolegniales</taxon>
        <taxon>Verrucalvaceae</taxon>
        <taxon>Aphanomyces</taxon>
    </lineage>
</organism>
<dbReference type="InterPro" id="IPR029069">
    <property type="entry name" value="HotDog_dom_sf"/>
</dbReference>
<dbReference type="InterPro" id="IPR052061">
    <property type="entry name" value="PTE-AB_protein"/>
</dbReference>
<evidence type="ECO:0000313" key="2">
    <source>
        <dbReference type="Proteomes" id="UP000481153"/>
    </source>
</evidence>
<dbReference type="PANTHER" id="PTHR47260:SF1">
    <property type="entry name" value="UPF0644 PROTEIN PB2B4.06"/>
    <property type="match status" value="1"/>
</dbReference>
<gene>
    <name evidence="1" type="ORF">Ae201684_005597</name>
</gene>
<protein>
    <recommendedName>
        <fullName evidence="3">Thioesterase domain-containing protein</fullName>
    </recommendedName>
</protein>
<evidence type="ECO:0000313" key="1">
    <source>
        <dbReference type="EMBL" id="KAF0738670.1"/>
    </source>
</evidence>
<name>A0A6G0XEK2_9STRA</name>
<dbReference type="Gene3D" id="3.10.129.10">
    <property type="entry name" value="Hotdog Thioesterase"/>
    <property type="match status" value="1"/>
</dbReference>
<sequence>MLFCKHCIDIVHVLLKRLKLETIASTRRAEVILRQLATKPPGTPFFSTPDKATHEISVQVPSKIEEIIADSNYVALTRDSLWNNPNFPWPRSNVEDDFFFPNVHESGKYEAIQVYGHKDRTKVVAWVHFGRQLCGPKDITHGGCIAAVFDELFISSLIWMANRPGFTATMTVNYKRRMMGSKSALFYIDLEKIEGTKVFLKATLQDSEGVEYSNATAVLVTPNNFGKKKAL</sequence>
<evidence type="ECO:0008006" key="3">
    <source>
        <dbReference type="Google" id="ProtNLM"/>
    </source>
</evidence>
<keyword evidence="2" id="KW-1185">Reference proteome</keyword>